<dbReference type="Gene3D" id="2.170.16.10">
    <property type="entry name" value="Hedgehog/Intein (Hint) domain"/>
    <property type="match status" value="1"/>
</dbReference>
<evidence type="ECO:0000313" key="3">
    <source>
        <dbReference type="Proteomes" id="UP001652542"/>
    </source>
</evidence>
<keyword evidence="3" id="KW-1185">Reference proteome</keyword>
<dbReference type="SUPFAM" id="SSF51294">
    <property type="entry name" value="Hedgehog/intein (Hint) domain"/>
    <property type="match status" value="1"/>
</dbReference>
<proteinExistence type="predicted"/>
<dbReference type="InterPro" id="IPR028992">
    <property type="entry name" value="Hedgehog/Intein_dom"/>
</dbReference>
<comment type="caution">
    <text evidence="2">The sequence shown here is derived from an EMBL/GenBank/DDBJ whole genome shotgun (WGS) entry which is preliminary data.</text>
</comment>
<organism evidence="2 3">
    <name type="scientific">Albidovulum marisflavi</name>
    <dbReference type="NCBI Taxonomy" id="2984159"/>
    <lineage>
        <taxon>Bacteria</taxon>
        <taxon>Pseudomonadati</taxon>
        <taxon>Pseudomonadota</taxon>
        <taxon>Alphaproteobacteria</taxon>
        <taxon>Rhodobacterales</taxon>
        <taxon>Paracoccaceae</taxon>
        <taxon>Albidovulum</taxon>
    </lineage>
</organism>
<evidence type="ECO:0000313" key="2">
    <source>
        <dbReference type="EMBL" id="MCV2869808.1"/>
    </source>
</evidence>
<feature type="domain" description="Hedgehog/Intein (Hint)" evidence="1">
    <location>
        <begin position="146"/>
        <end position="278"/>
    </location>
</feature>
<dbReference type="Pfam" id="PF13403">
    <property type="entry name" value="Hint_2"/>
    <property type="match status" value="1"/>
</dbReference>
<accession>A0ABT2ZFJ1</accession>
<dbReference type="RefSeq" id="WP_263735485.1">
    <property type="nucleotide sequence ID" value="NZ_JAOWKY010000004.1"/>
</dbReference>
<gene>
    <name evidence="2" type="ORF">OEW28_14325</name>
</gene>
<dbReference type="EMBL" id="JAOWKY010000004">
    <property type="protein sequence ID" value="MCV2869808.1"/>
    <property type="molecule type" value="Genomic_DNA"/>
</dbReference>
<protein>
    <submittedName>
        <fullName evidence="2">Hint domain-containing protein</fullName>
    </submittedName>
</protein>
<sequence>MTDPEPPPAQFAHVYPATAFRVVLGANQGDPIGAADNCELGDVYRLAPESQSSRLALRLSDSPAAPQVVGPGTRIGTEGDTVTLLSLLTLVAANGDRVEVLILRHDPSDEILALPLSPLSPRADHTLVSAAPPPPGLRIAETVCVAFARGTLISLPEAAPLPIEQLAPGDRVLTRDHGAQVLRWTGKATFPAQGGFAPVVIAAGAMGNLGDLAVSPHHRLFLYASGVTPTADLLVQAKHLVDGDRITRREGGFVDYYSLVFDRHEIIYAEGIPSESLNVTQSVMPMLPTELSDELRARFPGLDQHAHAAIEIAQDAVPSVAAHLRDRGR</sequence>
<name>A0ABT2ZFJ1_9RHOB</name>
<evidence type="ECO:0000259" key="1">
    <source>
        <dbReference type="Pfam" id="PF13403"/>
    </source>
</evidence>
<reference evidence="2 3" key="1">
    <citation type="submission" date="2022-10" db="EMBL/GenBank/DDBJ databases">
        <title>Defluviimonas sp. nov., isolated from ocean surface water.</title>
        <authorList>
            <person name="He W."/>
            <person name="Wang L."/>
            <person name="Zhang D.-F."/>
        </authorList>
    </citation>
    <scope>NUCLEOTIDE SEQUENCE [LARGE SCALE GENOMIC DNA]</scope>
    <source>
        <strain evidence="2 3">WL0002</strain>
    </source>
</reference>
<dbReference type="Proteomes" id="UP001652542">
    <property type="component" value="Unassembled WGS sequence"/>
</dbReference>
<dbReference type="InterPro" id="IPR036844">
    <property type="entry name" value="Hint_dom_sf"/>
</dbReference>